<reference evidence="7" key="2">
    <citation type="journal article" date="2021" name="PeerJ">
        <title>Extensive microbial diversity within the chicken gut microbiome revealed by metagenomics and culture.</title>
        <authorList>
            <person name="Gilroy R."/>
            <person name="Ravi A."/>
            <person name="Getino M."/>
            <person name="Pursley I."/>
            <person name="Horton D.L."/>
            <person name="Alikhan N.F."/>
            <person name="Baker D."/>
            <person name="Gharbi K."/>
            <person name="Hall N."/>
            <person name="Watson M."/>
            <person name="Adriaenssens E.M."/>
            <person name="Foster-Nyarko E."/>
            <person name="Jarju S."/>
            <person name="Secka A."/>
            <person name="Antonio M."/>
            <person name="Oren A."/>
            <person name="Chaudhuri R.R."/>
            <person name="La Ragione R."/>
            <person name="Hildebrand F."/>
            <person name="Pallen M.J."/>
        </authorList>
    </citation>
    <scope>NUCLEOTIDE SEQUENCE</scope>
    <source>
        <strain evidence="7">ChiHcec3-6078</strain>
    </source>
</reference>
<dbReference type="InterPro" id="IPR014777">
    <property type="entry name" value="4pyrrole_Mease_sub1"/>
</dbReference>
<dbReference type="EC" id="2.1.1.131" evidence="7"/>
<feature type="domain" description="Tetrapyrrole methylase" evidence="6">
    <location>
        <begin position="12"/>
        <end position="219"/>
    </location>
</feature>
<dbReference type="Gene3D" id="3.40.1010.10">
    <property type="entry name" value="Cobalt-precorrin-4 Transmethylase, Domain 1"/>
    <property type="match status" value="1"/>
</dbReference>
<keyword evidence="2" id="KW-0169">Cobalamin biosynthesis</keyword>
<dbReference type="GO" id="GO:0009236">
    <property type="term" value="P:cobalamin biosynthetic process"/>
    <property type="evidence" value="ECO:0007669"/>
    <property type="project" value="UniProtKB-KW"/>
</dbReference>
<dbReference type="EMBL" id="DVMP01000078">
    <property type="protein sequence ID" value="HIU25643.1"/>
    <property type="molecule type" value="Genomic_DNA"/>
</dbReference>
<keyword evidence="4 7" id="KW-0808">Transferase</keyword>
<dbReference type="PANTHER" id="PTHR47036:SF1">
    <property type="entry name" value="COBALT-FACTOR III C(17)-METHYLTRANSFERASE-RELATED"/>
    <property type="match status" value="1"/>
</dbReference>
<evidence type="ECO:0000256" key="4">
    <source>
        <dbReference type="ARBA" id="ARBA00022679"/>
    </source>
</evidence>
<dbReference type="InterPro" id="IPR006363">
    <property type="entry name" value="Cbl_synth_CobJ/CibH_dom"/>
</dbReference>
<dbReference type="Proteomes" id="UP000824090">
    <property type="component" value="Unassembled WGS sequence"/>
</dbReference>
<evidence type="ECO:0000256" key="3">
    <source>
        <dbReference type="ARBA" id="ARBA00022603"/>
    </source>
</evidence>
<name>A0A9D1L737_9FIRM</name>
<protein>
    <submittedName>
        <fullName evidence="7">Precorrin-3B C(17)-methyltransferase</fullName>
        <ecNumber evidence="7">2.1.1.131</ecNumber>
    </submittedName>
</protein>
<dbReference type="GO" id="GO:0030789">
    <property type="term" value="F:precorrin-3B C17-methyltransferase activity"/>
    <property type="evidence" value="ECO:0007669"/>
    <property type="project" value="UniProtKB-EC"/>
</dbReference>
<evidence type="ECO:0000256" key="1">
    <source>
        <dbReference type="ARBA" id="ARBA00004953"/>
    </source>
</evidence>
<evidence type="ECO:0000313" key="7">
    <source>
        <dbReference type="EMBL" id="HIU25643.1"/>
    </source>
</evidence>
<keyword evidence="3 7" id="KW-0489">Methyltransferase</keyword>
<sequence length="256" mass="27969">MNSDHKEETEMKIYVVGIGPGRYDEMTGRAEKALLESDVIIGYKVYIQLIRDRFSHKEMIESPMRGEEARCDMAVEEALKGRTVSVVCGGDPGVYGMAGLVCGKAGKYEGLQVEVVPGITAACSGAAVLGAPLIHDFAVISLSDLLTPWETIEKRLKAAAETDMVICLYNPASRRRRDHLKRACEIVMKYRSPGAVCGLAVNVGRDGEEGRVMTLGQLAETEADMFTTVFIGNSRTRNIGEKMVTPRGYSDEDIVI</sequence>
<dbReference type="AlphaFoldDB" id="A0A9D1L737"/>
<dbReference type="InterPro" id="IPR035996">
    <property type="entry name" value="4pyrrol_Methylase_sf"/>
</dbReference>
<dbReference type="Pfam" id="PF00590">
    <property type="entry name" value="TP_methylase"/>
    <property type="match status" value="1"/>
</dbReference>
<dbReference type="InterPro" id="IPR000878">
    <property type="entry name" value="4pyrrol_Mease"/>
</dbReference>
<dbReference type="GO" id="GO:0032259">
    <property type="term" value="P:methylation"/>
    <property type="evidence" value="ECO:0007669"/>
    <property type="project" value="UniProtKB-KW"/>
</dbReference>
<keyword evidence="5" id="KW-0949">S-adenosyl-L-methionine</keyword>
<comment type="pathway">
    <text evidence="1">Cofactor biosynthesis; adenosylcobalamin biosynthesis.</text>
</comment>
<proteinExistence type="predicted"/>
<dbReference type="PANTHER" id="PTHR47036">
    <property type="entry name" value="COBALT-FACTOR III C(17)-METHYLTRANSFERASE-RELATED"/>
    <property type="match status" value="1"/>
</dbReference>
<organism evidence="7 8">
    <name type="scientific">Candidatus Allocopromorpha excrementigallinarum</name>
    <dbReference type="NCBI Taxonomy" id="2840742"/>
    <lineage>
        <taxon>Bacteria</taxon>
        <taxon>Bacillati</taxon>
        <taxon>Bacillota</taxon>
        <taxon>Clostridia</taxon>
        <taxon>Eubacteriales</taxon>
        <taxon>Eubacteriaceae</taxon>
        <taxon>Eubacteriaceae incertae sedis</taxon>
        <taxon>Candidatus Allocopromorpha</taxon>
    </lineage>
</organism>
<comment type="caution">
    <text evidence="7">The sequence shown here is derived from an EMBL/GenBank/DDBJ whole genome shotgun (WGS) entry which is preliminary data.</text>
</comment>
<gene>
    <name evidence="7" type="primary">cobJ</name>
    <name evidence="7" type="ORF">IAC50_04035</name>
</gene>
<dbReference type="InterPro" id="IPR014776">
    <property type="entry name" value="4pyrrole_Mease_sub2"/>
</dbReference>
<evidence type="ECO:0000256" key="5">
    <source>
        <dbReference type="ARBA" id="ARBA00022691"/>
    </source>
</evidence>
<evidence type="ECO:0000256" key="2">
    <source>
        <dbReference type="ARBA" id="ARBA00022573"/>
    </source>
</evidence>
<dbReference type="NCBIfam" id="TIGR01466">
    <property type="entry name" value="cobJ_cbiH"/>
    <property type="match status" value="1"/>
</dbReference>
<reference evidence="7" key="1">
    <citation type="submission" date="2020-10" db="EMBL/GenBank/DDBJ databases">
        <authorList>
            <person name="Gilroy R."/>
        </authorList>
    </citation>
    <scope>NUCLEOTIDE SEQUENCE</scope>
    <source>
        <strain evidence="7">ChiHcec3-6078</strain>
    </source>
</reference>
<accession>A0A9D1L737</accession>
<dbReference type="SUPFAM" id="SSF53790">
    <property type="entry name" value="Tetrapyrrole methylase"/>
    <property type="match status" value="1"/>
</dbReference>
<evidence type="ECO:0000313" key="8">
    <source>
        <dbReference type="Proteomes" id="UP000824090"/>
    </source>
</evidence>
<dbReference type="Gene3D" id="3.30.950.10">
    <property type="entry name" value="Methyltransferase, Cobalt-precorrin-4 Transmethylase, Domain 2"/>
    <property type="match status" value="1"/>
</dbReference>
<dbReference type="CDD" id="cd11646">
    <property type="entry name" value="Precorrin_3B_C17_MT"/>
    <property type="match status" value="1"/>
</dbReference>
<evidence type="ECO:0000259" key="6">
    <source>
        <dbReference type="Pfam" id="PF00590"/>
    </source>
</evidence>
<dbReference type="InterPro" id="IPR051810">
    <property type="entry name" value="Precorrin_MeTrfase"/>
</dbReference>